<keyword evidence="4" id="KW-0029">Amino-acid transport</keyword>
<dbReference type="Proteomes" id="UP000666240">
    <property type="component" value="Unassembled WGS sequence"/>
</dbReference>
<dbReference type="Pfam" id="PF13458">
    <property type="entry name" value="Peripla_BP_6"/>
    <property type="match status" value="1"/>
</dbReference>
<dbReference type="Gene3D" id="3.40.50.2300">
    <property type="match status" value="2"/>
</dbReference>
<proteinExistence type="inferred from homology"/>
<keyword evidence="8" id="KW-1185">Reference proteome</keyword>
<dbReference type="GO" id="GO:0006865">
    <property type="term" value="P:amino acid transport"/>
    <property type="evidence" value="ECO:0007669"/>
    <property type="project" value="UniProtKB-KW"/>
</dbReference>
<dbReference type="PRINTS" id="PR00337">
    <property type="entry name" value="LEUILEVALBP"/>
</dbReference>
<reference evidence="7" key="1">
    <citation type="submission" date="2021-03" db="EMBL/GenBank/DDBJ databases">
        <title>Genome sequencing and assembly of Tianweitania sediminis.</title>
        <authorList>
            <person name="Chhetri G."/>
        </authorList>
    </citation>
    <scope>NUCLEOTIDE SEQUENCE</scope>
    <source>
        <strain evidence="7">Z8</strain>
    </source>
</reference>
<dbReference type="AlphaFoldDB" id="A0A8J7R1Y7"/>
<evidence type="ECO:0000256" key="2">
    <source>
        <dbReference type="ARBA" id="ARBA00022448"/>
    </source>
</evidence>
<dbReference type="CDD" id="cd20013">
    <property type="entry name" value="PBP1_RPA0985_benzoate-like"/>
    <property type="match status" value="1"/>
</dbReference>
<evidence type="ECO:0000313" key="8">
    <source>
        <dbReference type="Proteomes" id="UP000666240"/>
    </source>
</evidence>
<evidence type="ECO:0000256" key="3">
    <source>
        <dbReference type="ARBA" id="ARBA00022729"/>
    </source>
</evidence>
<evidence type="ECO:0000259" key="6">
    <source>
        <dbReference type="Pfam" id="PF13458"/>
    </source>
</evidence>
<dbReference type="InterPro" id="IPR051010">
    <property type="entry name" value="BCAA_transport"/>
</dbReference>
<dbReference type="RefSeq" id="WP_209334722.1">
    <property type="nucleotide sequence ID" value="NZ_JAGIYY010000002.1"/>
</dbReference>
<dbReference type="PANTHER" id="PTHR30483:SF6">
    <property type="entry name" value="PERIPLASMIC BINDING PROTEIN OF ABC TRANSPORTER FOR NATURAL AMINO ACIDS"/>
    <property type="match status" value="1"/>
</dbReference>
<dbReference type="InterPro" id="IPR028081">
    <property type="entry name" value="Leu-bd"/>
</dbReference>
<feature type="domain" description="Leucine-binding protein" evidence="6">
    <location>
        <begin position="25"/>
        <end position="369"/>
    </location>
</feature>
<dbReference type="InterPro" id="IPR028082">
    <property type="entry name" value="Peripla_BP_I"/>
</dbReference>
<feature type="signal peptide" evidence="5">
    <location>
        <begin position="1"/>
        <end position="23"/>
    </location>
</feature>
<dbReference type="PANTHER" id="PTHR30483">
    <property type="entry name" value="LEUCINE-SPECIFIC-BINDING PROTEIN"/>
    <property type="match status" value="1"/>
</dbReference>
<accession>A0A8J7R1Y7</accession>
<keyword evidence="3 5" id="KW-0732">Signal</keyword>
<comment type="caution">
    <text evidence="7">The sequence shown here is derived from an EMBL/GenBank/DDBJ whole genome shotgun (WGS) entry which is preliminary data.</text>
</comment>
<dbReference type="InterPro" id="IPR000709">
    <property type="entry name" value="Leu_Ile_Val-bd"/>
</dbReference>
<protein>
    <submittedName>
        <fullName evidence="7">ABC transporter substrate-binding protein</fullName>
    </submittedName>
</protein>
<sequence length="391" mass="41812">MSSRIRLLGALSALLLGSVAAHADTIKVGVIGPMSGPYSLYGQNFQWGVQAYAQVNGKTADGHDVEFVFRDLPGVDPAKARALAQELVVRDGVQYLAGAYFTPNALAIAPLLQQGKVPFVVLNAATSSIVEQSPYILRTSFTMWQNTVPAAKVAIENGSKKAITIVSDYGPGVDAEAGFKKTYEEGGGELVETLRVPLSTTDFNPLVQRIKQSGADTVFAFFPAGAPTLGFMKSYIGNGLKEDGIKLISTGDLLTEPDLPALGDVAIGTQSTYHYSASHDSPENKAFMEALKAVGADPSKVTMAAVAAFDGAKLIYEMIDATDGEQDPQKAVDAVKGMSWESPRGPVTIDPDTRHITQNVYLREVAKEGDTYMNKEIRTFEAQPDWGLEGK</sequence>
<dbReference type="SUPFAM" id="SSF53822">
    <property type="entry name" value="Periplasmic binding protein-like I"/>
    <property type="match status" value="1"/>
</dbReference>
<dbReference type="EMBL" id="JAGIYY010000002">
    <property type="protein sequence ID" value="MBP0438700.1"/>
    <property type="molecule type" value="Genomic_DNA"/>
</dbReference>
<gene>
    <name evidence="7" type="ORF">J5Y06_08575</name>
</gene>
<name>A0A8J7R1Y7_9HYPH</name>
<organism evidence="7 8">
    <name type="scientific">Tianweitania sediminis</name>
    <dbReference type="NCBI Taxonomy" id="1502156"/>
    <lineage>
        <taxon>Bacteria</taxon>
        <taxon>Pseudomonadati</taxon>
        <taxon>Pseudomonadota</taxon>
        <taxon>Alphaproteobacteria</taxon>
        <taxon>Hyphomicrobiales</taxon>
        <taxon>Phyllobacteriaceae</taxon>
        <taxon>Tianweitania</taxon>
    </lineage>
</organism>
<comment type="similarity">
    <text evidence="1">Belongs to the leucine-binding protein family.</text>
</comment>
<keyword evidence="2" id="KW-0813">Transport</keyword>
<evidence type="ECO:0000313" key="7">
    <source>
        <dbReference type="EMBL" id="MBP0438700.1"/>
    </source>
</evidence>
<feature type="chain" id="PRO_5035325654" evidence="5">
    <location>
        <begin position="24"/>
        <end position="391"/>
    </location>
</feature>
<evidence type="ECO:0000256" key="1">
    <source>
        <dbReference type="ARBA" id="ARBA00010062"/>
    </source>
</evidence>
<evidence type="ECO:0000256" key="5">
    <source>
        <dbReference type="SAM" id="SignalP"/>
    </source>
</evidence>
<evidence type="ECO:0000256" key="4">
    <source>
        <dbReference type="ARBA" id="ARBA00022970"/>
    </source>
</evidence>